<dbReference type="Pfam" id="PF11376">
    <property type="entry name" value="DUF3179"/>
    <property type="match status" value="1"/>
</dbReference>
<reference evidence="2" key="1">
    <citation type="submission" date="2018-06" db="EMBL/GenBank/DDBJ databases">
        <authorList>
            <person name="Zhirakovskaya E."/>
        </authorList>
    </citation>
    <scope>NUCLEOTIDE SEQUENCE</scope>
</reference>
<evidence type="ECO:0008006" key="3">
    <source>
        <dbReference type="Google" id="ProtNLM"/>
    </source>
</evidence>
<sequence length="388" mass="41621">MRFTRTLLALSFVAAACAPSTGTSTAEAPTTRAELPTGPSALETRTSPLFPAPLIRPAEIISGGVPPDGIPSIDDPRFIAVADNLDVLPGSEPVIAVEVNGEARAYPIRVLIWHEIVNDTLAGVPIAVTYCPLCNSAIAFVRRVRGVETTFGTSGALYASSLVMYDRATESLWTHFDGKAVIGLLTGDQLEAIPAPLMAWSTFVETYPDGRILDQTRTGFNKPYGTNPYIGYDDISTDPEFFTGFLDTREVAKERVAGISINSEQKAYRLGTLVSADGVSATADRVGGNEIVVLWQQGQVSALDGATVGAGRDVGTVGVFRRETGGRLLTFSVADRRIVDTETGSTWNGAGFATAGELRGTQLERVIHFDTFWFAWSTFQPTTTIYEP</sequence>
<dbReference type="PROSITE" id="PS51257">
    <property type="entry name" value="PROKAR_LIPOPROTEIN"/>
    <property type="match status" value="1"/>
</dbReference>
<dbReference type="EMBL" id="UOEK01000417">
    <property type="protein sequence ID" value="VAW07786.1"/>
    <property type="molecule type" value="Genomic_DNA"/>
</dbReference>
<dbReference type="InterPro" id="IPR021516">
    <property type="entry name" value="DUF3179"/>
</dbReference>
<proteinExistence type="predicted"/>
<name>A0A3B0TL78_9ZZZZ</name>
<dbReference type="AlphaFoldDB" id="A0A3B0TL78"/>
<evidence type="ECO:0000313" key="2">
    <source>
        <dbReference type="EMBL" id="VAW07786.1"/>
    </source>
</evidence>
<protein>
    <recommendedName>
        <fullName evidence="3">DUF3179 domain-containing protein</fullName>
    </recommendedName>
</protein>
<feature type="region of interest" description="Disordered" evidence="1">
    <location>
        <begin position="21"/>
        <end position="42"/>
    </location>
</feature>
<organism evidence="2">
    <name type="scientific">hydrothermal vent metagenome</name>
    <dbReference type="NCBI Taxonomy" id="652676"/>
    <lineage>
        <taxon>unclassified sequences</taxon>
        <taxon>metagenomes</taxon>
        <taxon>ecological metagenomes</taxon>
    </lineage>
</organism>
<gene>
    <name evidence="2" type="ORF">MNBD_ACTINO02-1283</name>
</gene>
<evidence type="ECO:0000256" key="1">
    <source>
        <dbReference type="SAM" id="MobiDB-lite"/>
    </source>
</evidence>
<accession>A0A3B0TL78</accession>